<proteinExistence type="predicted"/>
<evidence type="ECO:0000259" key="3">
    <source>
        <dbReference type="Pfam" id="PF04548"/>
    </source>
</evidence>
<accession>A0ABP0U635</accession>
<gene>
    <name evidence="4" type="ORF">CSSPTR1EN2_LOCUS11896</name>
</gene>
<evidence type="ECO:0000313" key="5">
    <source>
        <dbReference type="Proteomes" id="UP001497512"/>
    </source>
</evidence>
<dbReference type="InterPro" id="IPR006703">
    <property type="entry name" value="G_AIG1"/>
</dbReference>
<keyword evidence="5" id="KW-1185">Reference proteome</keyword>
<dbReference type="Gene3D" id="3.40.50.300">
    <property type="entry name" value="P-loop containing nucleotide triphosphate hydrolases"/>
    <property type="match status" value="1"/>
</dbReference>
<dbReference type="SUPFAM" id="SSF52540">
    <property type="entry name" value="P-loop containing nucleoside triphosphate hydrolases"/>
    <property type="match status" value="1"/>
</dbReference>
<evidence type="ECO:0000256" key="1">
    <source>
        <dbReference type="ARBA" id="ARBA00022741"/>
    </source>
</evidence>
<feature type="compositionally biased region" description="Low complexity" evidence="2">
    <location>
        <begin position="249"/>
        <end position="262"/>
    </location>
</feature>
<feature type="region of interest" description="Disordered" evidence="2">
    <location>
        <begin position="242"/>
        <end position="267"/>
    </location>
</feature>
<dbReference type="EMBL" id="OZ019911">
    <property type="protein sequence ID" value="CAK9213706.1"/>
    <property type="molecule type" value="Genomic_DNA"/>
</dbReference>
<evidence type="ECO:0000256" key="2">
    <source>
        <dbReference type="SAM" id="MobiDB-lite"/>
    </source>
</evidence>
<dbReference type="Pfam" id="PF04548">
    <property type="entry name" value="AIG1"/>
    <property type="match status" value="1"/>
</dbReference>
<reference evidence="4" key="1">
    <citation type="submission" date="2024-02" db="EMBL/GenBank/DDBJ databases">
        <authorList>
            <consortium name="ELIXIR-Norway"/>
            <consortium name="Elixir Norway"/>
        </authorList>
    </citation>
    <scope>NUCLEOTIDE SEQUENCE</scope>
</reference>
<keyword evidence="1" id="KW-0547">Nucleotide-binding</keyword>
<dbReference type="CDD" id="cd00882">
    <property type="entry name" value="Ras_like_GTPase"/>
    <property type="match status" value="1"/>
</dbReference>
<dbReference type="InterPro" id="IPR027417">
    <property type="entry name" value="P-loop_NTPase"/>
</dbReference>
<evidence type="ECO:0000313" key="4">
    <source>
        <dbReference type="EMBL" id="CAK9213706.1"/>
    </source>
</evidence>
<protein>
    <recommendedName>
        <fullName evidence="3">AIG1-type G domain-containing protein</fullName>
    </recommendedName>
</protein>
<organism evidence="4 5">
    <name type="scientific">Sphagnum troendelagicum</name>
    <dbReference type="NCBI Taxonomy" id="128251"/>
    <lineage>
        <taxon>Eukaryota</taxon>
        <taxon>Viridiplantae</taxon>
        <taxon>Streptophyta</taxon>
        <taxon>Embryophyta</taxon>
        <taxon>Bryophyta</taxon>
        <taxon>Sphagnophytina</taxon>
        <taxon>Sphagnopsida</taxon>
        <taxon>Sphagnales</taxon>
        <taxon>Sphagnaceae</taxon>
        <taxon>Sphagnum</taxon>
    </lineage>
</organism>
<sequence>MANCKTKILLFGRTGSGKSTVANMLIKGNLDSPLLFEISSGIRGKTRSFQREENDEYMVVDTVGFGEVERGTVSDVEARNQLYDFFTKINETGYNYFAFVCKWGKIDELDTHLWNFFKKAFEGVEQNFVHLFTHCKHSTLQENLEEVKARFEGCSKFIAVDFPPRSKQKGSNPGRVRLNEKMRARSLEHLQNELKKSMCPSSTPSLHSTMNKGRLLLLGRCASARNMIAKLLVNGTFEHNSISGKEESQQGGASTSSSSWSGVPVDEETPYEELEGRGWQVVNVTAFGSLVKAEVPYTRTLVEGQVGVTRWIPWQIEQAMSHGSYSHIIYIGEIGDVSEPEKLVHTVITRMLGAMRDYLVAIIVETSAQSTEIWNMPQDVNGRFKSWKTLLCMQFPNVSNQPDVERENIVVRQKSLHLLEETLGGLTLPRFLSKFSPSMNQGSKFLNEMQITLTWSHFDQLWNFHNRFYTTYDPFKLTNIEVLDLIKMSDLPFASEVFNYPPFVKLKSKVIFLKLKWELSSPQKILLVVDCCGAHDAIAQNWTWGELQVVCKNNCRLSLNTGQWKDLEYTSETRDTDGQLYMRFRTDVTRSNEDVQNHIFLDNIRKDDTLILWLCPPPLESQFSFSWCGARMRVEA</sequence>
<name>A0ABP0U635_9BRYO</name>
<feature type="domain" description="AIG1-type G" evidence="3">
    <location>
        <begin position="7"/>
        <end position="145"/>
    </location>
</feature>
<dbReference type="Proteomes" id="UP001497512">
    <property type="component" value="Chromosome 19"/>
</dbReference>